<keyword evidence="11" id="KW-1185">Reference proteome</keyword>
<gene>
    <name evidence="10" type="ORF">ONB1V03_LOCUS11426</name>
</gene>
<dbReference type="PANTHER" id="PTHR10125">
    <property type="entry name" value="P2X PURINOCEPTOR"/>
    <property type="match status" value="1"/>
</dbReference>
<name>A0A7R9QR67_9ACAR</name>
<evidence type="ECO:0000256" key="7">
    <source>
        <dbReference type="ARBA" id="ARBA00023136"/>
    </source>
</evidence>
<sequence length="101" mass="11667">HNYNRSWDGPDIVKIHHHEIYVTTNLVITANQKQSSCPEHPIIPEVLCEQDNDCVSGTKRLHGYQTGNCVRADFPYQNQTTLNWKRNISTCEIKGFKNQDI</sequence>
<dbReference type="AlphaFoldDB" id="A0A7R9QR67"/>
<evidence type="ECO:0000256" key="1">
    <source>
        <dbReference type="ARBA" id="ARBA00004308"/>
    </source>
</evidence>
<comment type="similarity">
    <text evidence="2">Belongs to the P2X receptor family.</text>
</comment>
<keyword evidence="3" id="KW-0813">Transport</keyword>
<dbReference type="InterPro" id="IPR027309">
    <property type="entry name" value="P2X_extracellular_dom_sf"/>
</dbReference>
<keyword evidence="6" id="KW-0406">Ion transport</keyword>
<comment type="subcellular location">
    <subcellularLocation>
        <location evidence="1">Endomembrane system</location>
    </subcellularLocation>
</comment>
<proteinExistence type="inferred from homology"/>
<feature type="non-terminal residue" evidence="10">
    <location>
        <position position="101"/>
    </location>
</feature>
<keyword evidence="9" id="KW-0407">Ion channel</keyword>
<evidence type="ECO:0000256" key="5">
    <source>
        <dbReference type="ARBA" id="ARBA00022989"/>
    </source>
</evidence>
<feature type="non-terminal residue" evidence="10">
    <location>
        <position position="1"/>
    </location>
</feature>
<keyword evidence="5" id="KW-1133">Transmembrane helix</keyword>
<dbReference type="OrthoDB" id="494673at2759"/>
<accession>A0A7R9QR67</accession>
<dbReference type="GO" id="GO:0012505">
    <property type="term" value="C:endomembrane system"/>
    <property type="evidence" value="ECO:0007669"/>
    <property type="project" value="UniProtKB-SubCell"/>
</dbReference>
<evidence type="ECO:0000256" key="6">
    <source>
        <dbReference type="ARBA" id="ARBA00023065"/>
    </source>
</evidence>
<evidence type="ECO:0000256" key="4">
    <source>
        <dbReference type="ARBA" id="ARBA00022692"/>
    </source>
</evidence>
<organism evidence="10">
    <name type="scientific">Oppiella nova</name>
    <dbReference type="NCBI Taxonomy" id="334625"/>
    <lineage>
        <taxon>Eukaryota</taxon>
        <taxon>Metazoa</taxon>
        <taxon>Ecdysozoa</taxon>
        <taxon>Arthropoda</taxon>
        <taxon>Chelicerata</taxon>
        <taxon>Arachnida</taxon>
        <taxon>Acari</taxon>
        <taxon>Acariformes</taxon>
        <taxon>Sarcoptiformes</taxon>
        <taxon>Oribatida</taxon>
        <taxon>Brachypylina</taxon>
        <taxon>Oppioidea</taxon>
        <taxon>Oppiidae</taxon>
        <taxon>Oppiella</taxon>
    </lineage>
</organism>
<reference evidence="10" key="1">
    <citation type="submission" date="2020-11" db="EMBL/GenBank/DDBJ databases">
        <authorList>
            <person name="Tran Van P."/>
        </authorList>
    </citation>
    <scope>NUCLEOTIDE SEQUENCE</scope>
</reference>
<keyword evidence="4" id="KW-0812">Transmembrane</keyword>
<dbReference type="EMBL" id="CAJPVJ010008487">
    <property type="protein sequence ID" value="CAG2171968.1"/>
    <property type="molecule type" value="Genomic_DNA"/>
</dbReference>
<dbReference type="GO" id="GO:0016020">
    <property type="term" value="C:membrane"/>
    <property type="evidence" value="ECO:0007669"/>
    <property type="project" value="TreeGrafter"/>
</dbReference>
<dbReference type="InterPro" id="IPR059116">
    <property type="entry name" value="P2X_receptor"/>
</dbReference>
<dbReference type="GO" id="GO:0070588">
    <property type="term" value="P:calcium ion transmembrane transport"/>
    <property type="evidence" value="ECO:0007669"/>
    <property type="project" value="TreeGrafter"/>
</dbReference>
<dbReference type="EMBL" id="OC923312">
    <property type="protein sequence ID" value="CAD7654781.1"/>
    <property type="molecule type" value="Genomic_DNA"/>
</dbReference>
<keyword evidence="8" id="KW-1071">Ligand-gated ion channel</keyword>
<evidence type="ECO:0000256" key="9">
    <source>
        <dbReference type="ARBA" id="ARBA00023303"/>
    </source>
</evidence>
<keyword evidence="7" id="KW-0472">Membrane</keyword>
<evidence type="ECO:0000313" key="11">
    <source>
        <dbReference type="Proteomes" id="UP000728032"/>
    </source>
</evidence>
<protein>
    <submittedName>
        <fullName evidence="10">Uncharacterized protein</fullName>
    </submittedName>
</protein>
<dbReference type="Gene3D" id="2.60.490.10">
    <property type="entry name" value="atp-gated p2x4 ion channel domain"/>
    <property type="match status" value="1"/>
</dbReference>
<dbReference type="PANTHER" id="PTHR10125:SF31">
    <property type="entry name" value="P2X RECEPTOR E"/>
    <property type="match status" value="1"/>
</dbReference>
<evidence type="ECO:0000256" key="3">
    <source>
        <dbReference type="ARBA" id="ARBA00022448"/>
    </source>
</evidence>
<dbReference type="Proteomes" id="UP000728032">
    <property type="component" value="Unassembled WGS sequence"/>
</dbReference>
<evidence type="ECO:0000256" key="2">
    <source>
        <dbReference type="ARBA" id="ARBA00009848"/>
    </source>
</evidence>
<evidence type="ECO:0000256" key="8">
    <source>
        <dbReference type="ARBA" id="ARBA00023286"/>
    </source>
</evidence>
<evidence type="ECO:0000313" key="10">
    <source>
        <dbReference type="EMBL" id="CAD7654781.1"/>
    </source>
</evidence>
<dbReference type="GO" id="GO:0004931">
    <property type="term" value="F:extracellularly ATP-gated monoatomic cation channel activity"/>
    <property type="evidence" value="ECO:0007669"/>
    <property type="project" value="TreeGrafter"/>
</dbReference>
<dbReference type="Pfam" id="PF00864">
    <property type="entry name" value="P2X_receptor"/>
    <property type="match status" value="1"/>
</dbReference>
<dbReference type="GO" id="GO:0098794">
    <property type="term" value="C:postsynapse"/>
    <property type="evidence" value="ECO:0007669"/>
    <property type="project" value="GOC"/>
</dbReference>